<dbReference type="InterPro" id="IPR003959">
    <property type="entry name" value="ATPase_AAA_core"/>
</dbReference>
<dbReference type="PRINTS" id="PR00819">
    <property type="entry name" value="CBXCFQXSUPER"/>
</dbReference>
<dbReference type="CDD" id="cd00009">
    <property type="entry name" value="AAA"/>
    <property type="match status" value="3"/>
</dbReference>
<name>A0A0D3KZW0_EMIH1</name>
<dbReference type="InterPro" id="IPR000641">
    <property type="entry name" value="CbxX/CfxQ"/>
</dbReference>
<comment type="similarity">
    <text evidence="1">Belongs to the CbxX/CfxQ family.</text>
</comment>
<feature type="domain" description="AAA+ ATPase" evidence="4">
    <location>
        <begin position="1"/>
        <end position="135"/>
    </location>
</feature>
<reference evidence="5" key="2">
    <citation type="submission" date="2024-10" db="UniProtKB">
        <authorList>
            <consortium name="EnsemblProtists"/>
        </authorList>
    </citation>
    <scope>IDENTIFICATION</scope>
</reference>
<dbReference type="GO" id="GO:0005524">
    <property type="term" value="F:ATP binding"/>
    <property type="evidence" value="ECO:0007669"/>
    <property type="project" value="UniProtKB-KW"/>
</dbReference>
<keyword evidence="3" id="KW-0067">ATP-binding</keyword>
<evidence type="ECO:0000259" key="4">
    <source>
        <dbReference type="SMART" id="SM00382"/>
    </source>
</evidence>
<dbReference type="eggNOG" id="KOG0730">
    <property type="taxonomic scope" value="Eukaryota"/>
</dbReference>
<dbReference type="Proteomes" id="UP000013827">
    <property type="component" value="Unassembled WGS sequence"/>
</dbReference>
<keyword evidence="2" id="KW-0547">Nucleotide-binding</keyword>
<proteinExistence type="inferred from homology"/>
<dbReference type="PANTHER" id="PTHR43392">
    <property type="entry name" value="AAA-TYPE ATPASE FAMILY PROTEIN / ANKYRIN REPEAT FAMILY PROTEIN"/>
    <property type="match status" value="1"/>
</dbReference>
<protein>
    <recommendedName>
        <fullName evidence="4">AAA+ ATPase domain-containing protein</fullName>
    </recommendedName>
</protein>
<dbReference type="InterPro" id="IPR027417">
    <property type="entry name" value="P-loop_NTPase"/>
</dbReference>
<evidence type="ECO:0000256" key="2">
    <source>
        <dbReference type="ARBA" id="ARBA00022741"/>
    </source>
</evidence>
<dbReference type="GO" id="GO:0016887">
    <property type="term" value="F:ATP hydrolysis activity"/>
    <property type="evidence" value="ECO:0007669"/>
    <property type="project" value="InterPro"/>
</dbReference>
<evidence type="ECO:0000313" key="5">
    <source>
        <dbReference type="EnsemblProtists" id="EOD41295"/>
    </source>
</evidence>
<dbReference type="PaxDb" id="2903-EOD41295"/>
<dbReference type="SMART" id="SM00382">
    <property type="entry name" value="AAA"/>
    <property type="match status" value="3"/>
</dbReference>
<accession>A0A0D3KZW0</accession>
<dbReference type="Pfam" id="PF00004">
    <property type="entry name" value="AAA"/>
    <property type="match status" value="3"/>
</dbReference>
<dbReference type="InterPro" id="IPR003593">
    <property type="entry name" value="AAA+_ATPase"/>
</dbReference>
<organism evidence="5 6">
    <name type="scientific">Emiliania huxleyi (strain CCMP1516)</name>
    <dbReference type="NCBI Taxonomy" id="280463"/>
    <lineage>
        <taxon>Eukaryota</taxon>
        <taxon>Haptista</taxon>
        <taxon>Haptophyta</taxon>
        <taxon>Prymnesiophyceae</taxon>
        <taxon>Isochrysidales</taxon>
        <taxon>Noelaerhabdaceae</taxon>
        <taxon>Emiliania</taxon>
    </lineage>
</organism>
<dbReference type="EnsemblProtists" id="EOD41295">
    <property type="protein sequence ID" value="EOD41295"/>
    <property type="gene ID" value="EMIHUDRAFT_199589"/>
</dbReference>
<sequence>MSLNFALLGNPGTGKTTVARLLAGLLCELGLREGCADDIDETTGEALARDGVDEASTRLEEASVLLVDDAAAIEPKKSAEGRAVLSLLADHAERSRESLSILLTGTKEEIESKLYAHAPALRSRFKEVEFEDFSEADYRDIIADLRDIFVDSVSTRMWTLEPAVAEVAARRAARGRGTKGFGNAREVRKVYEAAYSRALERGVALRELEEKVGLREVKEATAALVRLAEANHKRELRGAHPLRVPLNRLFLGNPGTGKTTVAKIYGRVLKGTGHLSDGGVVLAVASDLLGSAVGESEEKTTRLLEAARGKVLVIDEAYCLHGSSYGEAAINTLVSLVHNEPGEDVAVLLLGYEPQMKRMLRDANPGLQRRFSLEAAFRFADFTDAQLELLLHRAAARDGLRLPRAVRKAALASLSRERVQPNFGNAGAGCGARERLASMHKCEHVLSHLDAIEAVTARLRADGKLAPDAPAMHVGNYIFTGASGTGKSTVARLLASELFRIGVLTSDAFACESALNLQGDYVGQTKTKVNELFASAPGGFIFIDEAYSLGQGYFSREAVDQLTYLLSTDAHRGRTIVALAGYPAEMQRMLAVANPGFASRFKQRLQFPDWDAADVEAYLRRRCSAEGIELRDGGAVGAALEALRGFAGWANARDAESLYDELFSARAVRLGGAGEEDTPAFVGADADAALEALARGRESDSGSDDERITAALQEACVSLGYDESQARRRELVTMLSGVQQGGPFADDLLGWVVDKTGASQATVIRVLKPQVATVLKATQAAVCQNEQELFQKDSALRQHLRDLGLCEAGFGWHREGAGFRCNGGICYIHESELSSCPSWNA</sequence>
<reference evidence="6" key="1">
    <citation type="journal article" date="2013" name="Nature">
        <title>Pan genome of the phytoplankton Emiliania underpins its global distribution.</title>
        <authorList>
            <person name="Read B.A."/>
            <person name="Kegel J."/>
            <person name="Klute M.J."/>
            <person name="Kuo A."/>
            <person name="Lefebvre S.C."/>
            <person name="Maumus F."/>
            <person name="Mayer C."/>
            <person name="Miller J."/>
            <person name="Monier A."/>
            <person name="Salamov A."/>
            <person name="Young J."/>
            <person name="Aguilar M."/>
            <person name="Claverie J.M."/>
            <person name="Frickenhaus S."/>
            <person name="Gonzalez K."/>
            <person name="Herman E.K."/>
            <person name="Lin Y.C."/>
            <person name="Napier J."/>
            <person name="Ogata H."/>
            <person name="Sarno A.F."/>
            <person name="Shmutz J."/>
            <person name="Schroeder D."/>
            <person name="de Vargas C."/>
            <person name="Verret F."/>
            <person name="von Dassow P."/>
            <person name="Valentin K."/>
            <person name="Van de Peer Y."/>
            <person name="Wheeler G."/>
            <person name="Dacks J.B."/>
            <person name="Delwiche C.F."/>
            <person name="Dyhrman S.T."/>
            <person name="Glockner G."/>
            <person name="John U."/>
            <person name="Richards T."/>
            <person name="Worden A.Z."/>
            <person name="Zhang X."/>
            <person name="Grigoriev I.V."/>
            <person name="Allen A.E."/>
            <person name="Bidle K."/>
            <person name="Borodovsky M."/>
            <person name="Bowler C."/>
            <person name="Brownlee C."/>
            <person name="Cock J.M."/>
            <person name="Elias M."/>
            <person name="Gladyshev V.N."/>
            <person name="Groth M."/>
            <person name="Guda C."/>
            <person name="Hadaegh A."/>
            <person name="Iglesias-Rodriguez M.D."/>
            <person name="Jenkins J."/>
            <person name="Jones B.M."/>
            <person name="Lawson T."/>
            <person name="Leese F."/>
            <person name="Lindquist E."/>
            <person name="Lobanov A."/>
            <person name="Lomsadze A."/>
            <person name="Malik S.B."/>
            <person name="Marsh M.E."/>
            <person name="Mackinder L."/>
            <person name="Mock T."/>
            <person name="Mueller-Roeber B."/>
            <person name="Pagarete A."/>
            <person name="Parker M."/>
            <person name="Probert I."/>
            <person name="Quesneville H."/>
            <person name="Raines C."/>
            <person name="Rensing S.A."/>
            <person name="Riano-Pachon D.M."/>
            <person name="Richier S."/>
            <person name="Rokitta S."/>
            <person name="Shiraiwa Y."/>
            <person name="Soanes D.M."/>
            <person name="van der Giezen M."/>
            <person name="Wahlund T.M."/>
            <person name="Williams B."/>
            <person name="Wilson W."/>
            <person name="Wolfe G."/>
            <person name="Wurch L.L."/>
        </authorList>
    </citation>
    <scope>NUCLEOTIDE SEQUENCE</scope>
</reference>
<dbReference type="STRING" id="2903.A0A0D3KZW0"/>
<dbReference type="Gene3D" id="3.40.50.300">
    <property type="entry name" value="P-loop containing nucleotide triphosphate hydrolases"/>
    <property type="match status" value="3"/>
</dbReference>
<feature type="domain" description="AAA+ ATPase" evidence="4">
    <location>
        <begin position="473"/>
        <end position="623"/>
    </location>
</feature>
<evidence type="ECO:0000313" key="6">
    <source>
        <dbReference type="Proteomes" id="UP000013827"/>
    </source>
</evidence>
<dbReference type="AlphaFoldDB" id="A0A0D3KZW0"/>
<dbReference type="FunFam" id="3.40.50.300:FF:000216">
    <property type="entry name" value="Type VII secretion ATPase EccA"/>
    <property type="match status" value="1"/>
</dbReference>
<dbReference type="PANTHER" id="PTHR43392:SF2">
    <property type="entry name" value="AAA-TYPE ATPASE FAMILY PROTEIN _ ANKYRIN REPEAT FAMILY PROTEIN"/>
    <property type="match status" value="1"/>
</dbReference>
<keyword evidence="6" id="KW-1185">Reference proteome</keyword>
<dbReference type="SUPFAM" id="SSF52540">
    <property type="entry name" value="P-loop containing nucleoside triphosphate hydrolases"/>
    <property type="match status" value="3"/>
</dbReference>
<evidence type="ECO:0000256" key="3">
    <source>
        <dbReference type="ARBA" id="ARBA00022840"/>
    </source>
</evidence>
<evidence type="ECO:0000256" key="1">
    <source>
        <dbReference type="ARBA" id="ARBA00010378"/>
    </source>
</evidence>
<dbReference type="InterPro" id="IPR050773">
    <property type="entry name" value="CbxX/CfxQ_RuBisCO_ESX"/>
</dbReference>
<feature type="domain" description="AAA+ ATPase" evidence="4">
    <location>
        <begin position="244"/>
        <end position="471"/>
    </location>
</feature>